<dbReference type="InterPro" id="IPR020617">
    <property type="entry name" value="Thiolase_C"/>
</dbReference>
<proteinExistence type="inferred from homology"/>
<evidence type="ECO:0000256" key="6">
    <source>
        <dbReference type="PIRSR" id="PIRSR000429-1"/>
    </source>
</evidence>
<dbReference type="InterPro" id="IPR016039">
    <property type="entry name" value="Thiolase-like"/>
</dbReference>
<dbReference type="GO" id="GO:0003985">
    <property type="term" value="F:acetyl-CoA C-acetyltransferase activity"/>
    <property type="evidence" value="ECO:0007669"/>
    <property type="project" value="UniProtKB-EC"/>
</dbReference>
<dbReference type="PROSITE" id="PS00737">
    <property type="entry name" value="THIOLASE_2"/>
    <property type="match status" value="1"/>
</dbReference>
<dbReference type="InterPro" id="IPR020613">
    <property type="entry name" value="Thiolase_CS"/>
</dbReference>
<evidence type="ECO:0000259" key="8">
    <source>
        <dbReference type="Pfam" id="PF00108"/>
    </source>
</evidence>
<dbReference type="EC" id="2.3.1.9" evidence="2"/>
<dbReference type="Pfam" id="PF02803">
    <property type="entry name" value="Thiolase_C"/>
    <property type="match status" value="1"/>
</dbReference>
<evidence type="ECO:0000313" key="10">
    <source>
        <dbReference type="EMBL" id="XDI37502.1"/>
    </source>
</evidence>
<keyword evidence="4 7" id="KW-0012">Acyltransferase</keyword>
<evidence type="ECO:0000256" key="1">
    <source>
        <dbReference type="ARBA" id="ARBA00010982"/>
    </source>
</evidence>
<evidence type="ECO:0000259" key="9">
    <source>
        <dbReference type="Pfam" id="PF02803"/>
    </source>
</evidence>
<dbReference type="RefSeq" id="WP_368504845.1">
    <property type="nucleotide sequence ID" value="NZ_CP162551.1"/>
</dbReference>
<dbReference type="SUPFAM" id="SSF53901">
    <property type="entry name" value="Thiolase-like"/>
    <property type="match status" value="2"/>
</dbReference>
<dbReference type="PANTHER" id="PTHR18919">
    <property type="entry name" value="ACETYL-COA C-ACYLTRANSFERASE"/>
    <property type="match status" value="1"/>
</dbReference>
<dbReference type="EMBL" id="CP162551">
    <property type="protein sequence ID" value="XDI37502.1"/>
    <property type="molecule type" value="Genomic_DNA"/>
</dbReference>
<dbReference type="InterPro" id="IPR020610">
    <property type="entry name" value="Thiolase_AS"/>
</dbReference>
<accession>A0AB39BUN7</accession>
<evidence type="ECO:0000256" key="4">
    <source>
        <dbReference type="ARBA" id="ARBA00023315"/>
    </source>
</evidence>
<dbReference type="Gene3D" id="3.40.47.10">
    <property type="match status" value="2"/>
</dbReference>
<dbReference type="PROSITE" id="PS00099">
    <property type="entry name" value="THIOLASE_3"/>
    <property type="match status" value="1"/>
</dbReference>
<feature type="active site" description="Acyl-thioester intermediate" evidence="6">
    <location>
        <position position="91"/>
    </location>
</feature>
<dbReference type="CDD" id="cd00751">
    <property type="entry name" value="thiolase"/>
    <property type="match status" value="1"/>
</dbReference>
<reference evidence="10" key="1">
    <citation type="submission" date="2024-07" db="EMBL/GenBank/DDBJ databases">
        <title>Identification and characteristics of an arsenic-resistant bacterial isolate, which belongs to a novel species.</title>
        <authorList>
            <person name="Juszczyk A."/>
            <person name="Kowalczyk A."/>
            <person name="Was K."/>
            <person name="Kosowicz W."/>
            <person name="Budzyn A."/>
            <person name="Latowski D."/>
        </authorList>
    </citation>
    <scope>NUCLEOTIDE SEQUENCE</scope>
    <source>
        <strain evidence="10">As8PL</strain>
    </source>
</reference>
<dbReference type="InterPro" id="IPR020616">
    <property type="entry name" value="Thiolase_N"/>
</dbReference>
<dbReference type="PIRSF" id="PIRSF000429">
    <property type="entry name" value="Ac-CoA_Ac_transf"/>
    <property type="match status" value="1"/>
</dbReference>
<evidence type="ECO:0000256" key="3">
    <source>
        <dbReference type="ARBA" id="ARBA00022679"/>
    </source>
</evidence>
<evidence type="ECO:0000256" key="2">
    <source>
        <dbReference type="ARBA" id="ARBA00012705"/>
    </source>
</evidence>
<sequence>MGCVIVAGKRSAFGKFGGSLKDFSTVELSQLLMKAVVEDLPIDQSEVQEVNWGVCTQAEAKEVIAPIIARQALLKAGFSAKTISQTIDQACCSGMAAIKQSYYSVERGESSVVVAGGAEAMSRTPMIVPSLRWGSRMGNVTIHDPAYGLRYHDFNLVSVDASEVALEYGIDRKEQDEFAFRSQMRWKEAFLEGKVSDEIHPLVIEQKHKEDFLFDKDESPRPQTSLSKLESLQTVFDSPTITAGNAPGLSDGSVALILMNEEVAREKSIKPLANIIEVASVAEDPRNIATVPGKAILKVLSKANLTVDDLELIEINEAFATVPLVSSLILAENDKKKAEKIREKINVNGGAIALGHPVGASGARIVLTLIHELKRRGGGYGVASICGGLAQGEAILVHVET</sequence>
<dbReference type="NCBIfam" id="TIGR01930">
    <property type="entry name" value="AcCoA-C-Actrans"/>
    <property type="match status" value="1"/>
</dbReference>
<gene>
    <name evidence="10" type="ORF">AB3N04_04090</name>
</gene>
<evidence type="ECO:0000256" key="5">
    <source>
        <dbReference type="ARBA" id="ARBA00030755"/>
    </source>
</evidence>
<comment type="similarity">
    <text evidence="1 7">Belongs to the thiolase-like superfamily. Thiolase family.</text>
</comment>
<name>A0AB39BUN7_9BACI</name>
<dbReference type="AlphaFoldDB" id="A0AB39BUN7"/>
<feature type="domain" description="Thiolase N-terminal" evidence="8">
    <location>
        <begin position="3"/>
        <end position="262"/>
    </location>
</feature>
<dbReference type="InterPro" id="IPR002155">
    <property type="entry name" value="Thiolase"/>
</dbReference>
<feature type="active site" description="Proton acceptor" evidence="6">
    <location>
        <position position="356"/>
    </location>
</feature>
<feature type="active site" description="Proton acceptor" evidence="6">
    <location>
        <position position="386"/>
    </location>
</feature>
<evidence type="ECO:0000256" key="7">
    <source>
        <dbReference type="RuleBase" id="RU003557"/>
    </source>
</evidence>
<organism evidence="10">
    <name type="scientific">Alkalihalophilus sp. As8PL</name>
    <dbReference type="NCBI Taxonomy" id="3237103"/>
    <lineage>
        <taxon>Bacteria</taxon>
        <taxon>Bacillati</taxon>
        <taxon>Bacillota</taxon>
        <taxon>Bacilli</taxon>
        <taxon>Bacillales</taxon>
        <taxon>Bacillaceae</taxon>
        <taxon>Alkalihalophilus</taxon>
    </lineage>
</organism>
<keyword evidence="3 7" id="KW-0808">Transferase</keyword>
<feature type="domain" description="Thiolase C-terminal" evidence="9">
    <location>
        <begin position="270"/>
        <end position="398"/>
    </location>
</feature>
<dbReference type="Pfam" id="PF00108">
    <property type="entry name" value="Thiolase_N"/>
    <property type="match status" value="1"/>
</dbReference>
<dbReference type="PANTHER" id="PTHR18919:SF107">
    <property type="entry name" value="ACETYL-COA ACETYLTRANSFERASE, CYTOSOLIC"/>
    <property type="match status" value="1"/>
</dbReference>
<protein>
    <recommendedName>
        <fullName evidence="2">acetyl-CoA C-acetyltransferase</fullName>
        <ecNumber evidence="2">2.3.1.9</ecNumber>
    </recommendedName>
    <alternativeName>
        <fullName evidence="5">Acetoacetyl-CoA thiolase</fullName>
    </alternativeName>
</protein>